<dbReference type="InterPro" id="IPR042176">
    <property type="entry name" value="Pantoate_ligase_C"/>
</dbReference>
<dbReference type="HAMAP" id="MF_00158">
    <property type="entry name" value="PanC"/>
    <property type="match status" value="1"/>
</dbReference>
<accession>A0ABQ1R1R6</accession>
<dbReference type="Gene3D" id="3.40.50.620">
    <property type="entry name" value="HUPs"/>
    <property type="match status" value="1"/>
</dbReference>
<dbReference type="InterPro" id="IPR014729">
    <property type="entry name" value="Rossmann-like_a/b/a_fold"/>
</dbReference>
<keyword evidence="4 8" id="KW-0566">Pantothenate biosynthesis</keyword>
<evidence type="ECO:0000256" key="4">
    <source>
        <dbReference type="ARBA" id="ARBA00022655"/>
    </source>
</evidence>
<sequence>MKLISGRKELLKHLDSHKGTLGLVPTMGALHEGHLSLVKKAISENDTVLVTIFVNPTQFNNPEDLEKYPKTLEEDLSLLNSVDQGIIVFAPSIEELYGEEVTSKEYFFDGLDKVMEGAFRPGHFNGVATVVQKLFELIRPDKAYFGEKDFQQLQIVRNLARTLPFSLQIVGCPIVREAQGLAMSSRNRLLSEEMRKKAGLIYQTLEKARCMFGTENATKVIAYVKEVFSAQKDMDLEYFQIADEETLTPVMKKQKNRKYRGFIAVYAEGIRLIDNIAMN</sequence>
<name>A0ABQ1R1R6_9FLAO</name>
<dbReference type="Gene3D" id="3.30.1300.10">
    <property type="entry name" value="Pantoate-beta-alanine ligase, C-terminal domain"/>
    <property type="match status" value="1"/>
</dbReference>
<comment type="caution">
    <text evidence="9">The sequence shown here is derived from an EMBL/GenBank/DDBJ whole genome shotgun (WGS) entry which is preliminary data.</text>
</comment>
<feature type="active site" description="Proton donor" evidence="8">
    <location>
        <position position="34"/>
    </location>
</feature>
<comment type="subunit">
    <text evidence="8">Homodimer.</text>
</comment>
<dbReference type="EC" id="6.3.2.1" evidence="8"/>
<keyword evidence="6 8" id="KW-0067">ATP-binding</keyword>
<organism evidence="9 10">
    <name type="scientific">Muriicola marianensis</name>
    <dbReference type="NCBI Taxonomy" id="1324801"/>
    <lineage>
        <taxon>Bacteria</taxon>
        <taxon>Pseudomonadati</taxon>
        <taxon>Bacteroidota</taxon>
        <taxon>Flavobacteriia</taxon>
        <taxon>Flavobacteriales</taxon>
        <taxon>Flavobacteriaceae</taxon>
        <taxon>Muriicola</taxon>
    </lineage>
</organism>
<evidence type="ECO:0000256" key="7">
    <source>
        <dbReference type="ARBA" id="ARBA00048258"/>
    </source>
</evidence>
<evidence type="ECO:0000256" key="2">
    <source>
        <dbReference type="ARBA" id="ARBA00009256"/>
    </source>
</evidence>
<protein>
    <recommendedName>
        <fullName evidence="8">Pantothenate synthetase</fullName>
        <shortName evidence="8">PS</shortName>
        <ecNumber evidence="8">6.3.2.1</ecNumber>
    </recommendedName>
    <alternativeName>
        <fullName evidence="8">Pantoate--beta-alanine ligase</fullName>
    </alternativeName>
    <alternativeName>
        <fullName evidence="8">Pantoate-activating enzyme</fullName>
    </alternativeName>
</protein>
<comment type="function">
    <text evidence="8">Catalyzes the condensation of pantoate with beta-alanine in an ATP-dependent reaction via a pantoyl-adenylate intermediate.</text>
</comment>
<feature type="binding site" evidence="8">
    <location>
        <position position="58"/>
    </location>
    <ligand>
        <name>beta-alanine</name>
        <dbReference type="ChEBI" id="CHEBI:57966"/>
    </ligand>
</feature>
<keyword evidence="10" id="KW-1185">Reference proteome</keyword>
<feature type="binding site" evidence="8">
    <location>
        <begin position="146"/>
        <end position="149"/>
    </location>
    <ligand>
        <name>ATP</name>
        <dbReference type="ChEBI" id="CHEBI:30616"/>
    </ligand>
</feature>
<dbReference type="SUPFAM" id="SSF52374">
    <property type="entry name" value="Nucleotidylyl transferase"/>
    <property type="match status" value="1"/>
</dbReference>
<feature type="binding site" evidence="8">
    <location>
        <position position="58"/>
    </location>
    <ligand>
        <name>(R)-pantoate</name>
        <dbReference type="ChEBI" id="CHEBI:15980"/>
    </ligand>
</feature>
<feature type="binding site" evidence="8">
    <location>
        <begin position="183"/>
        <end position="186"/>
    </location>
    <ligand>
        <name>ATP</name>
        <dbReference type="ChEBI" id="CHEBI:30616"/>
    </ligand>
</feature>
<keyword evidence="8" id="KW-0963">Cytoplasm</keyword>
<feature type="binding site" evidence="8">
    <location>
        <position position="175"/>
    </location>
    <ligand>
        <name>ATP</name>
        <dbReference type="ChEBI" id="CHEBI:30616"/>
    </ligand>
</feature>
<dbReference type="EMBL" id="BMFH01000001">
    <property type="protein sequence ID" value="GGD51956.1"/>
    <property type="molecule type" value="Genomic_DNA"/>
</dbReference>
<proteinExistence type="inferred from homology"/>
<evidence type="ECO:0000256" key="8">
    <source>
        <dbReference type="HAMAP-Rule" id="MF_00158"/>
    </source>
</evidence>
<dbReference type="NCBIfam" id="TIGR00018">
    <property type="entry name" value="panC"/>
    <property type="match status" value="1"/>
</dbReference>
<feature type="binding site" evidence="8">
    <location>
        <position position="152"/>
    </location>
    <ligand>
        <name>(R)-pantoate</name>
        <dbReference type="ChEBI" id="CHEBI:15980"/>
    </ligand>
</feature>
<evidence type="ECO:0000313" key="10">
    <source>
        <dbReference type="Proteomes" id="UP000625780"/>
    </source>
</evidence>
<dbReference type="Proteomes" id="UP000625780">
    <property type="component" value="Unassembled WGS sequence"/>
</dbReference>
<comment type="catalytic activity">
    <reaction evidence="7 8">
        <text>(R)-pantoate + beta-alanine + ATP = (R)-pantothenate + AMP + diphosphate + H(+)</text>
        <dbReference type="Rhea" id="RHEA:10912"/>
        <dbReference type="ChEBI" id="CHEBI:15378"/>
        <dbReference type="ChEBI" id="CHEBI:15980"/>
        <dbReference type="ChEBI" id="CHEBI:29032"/>
        <dbReference type="ChEBI" id="CHEBI:30616"/>
        <dbReference type="ChEBI" id="CHEBI:33019"/>
        <dbReference type="ChEBI" id="CHEBI:57966"/>
        <dbReference type="ChEBI" id="CHEBI:456215"/>
        <dbReference type="EC" id="6.3.2.1"/>
    </reaction>
</comment>
<dbReference type="Pfam" id="PF02569">
    <property type="entry name" value="Pantoate_ligase"/>
    <property type="match status" value="1"/>
</dbReference>
<comment type="similarity">
    <text evidence="2 8">Belongs to the pantothenate synthetase family.</text>
</comment>
<dbReference type="InterPro" id="IPR003721">
    <property type="entry name" value="Pantoate_ligase"/>
</dbReference>
<dbReference type="InterPro" id="IPR004821">
    <property type="entry name" value="Cyt_trans-like"/>
</dbReference>
<dbReference type="PANTHER" id="PTHR21299">
    <property type="entry name" value="CYTIDYLATE KINASE/PANTOATE-BETA-ALANINE LIGASE"/>
    <property type="match status" value="1"/>
</dbReference>
<gene>
    <name evidence="8 9" type="primary">panC</name>
    <name evidence="9" type="ORF">GCM10011361_18310</name>
</gene>
<dbReference type="NCBIfam" id="TIGR00125">
    <property type="entry name" value="cyt_tran_rel"/>
    <property type="match status" value="1"/>
</dbReference>
<feature type="binding site" evidence="8">
    <location>
        <begin position="27"/>
        <end position="34"/>
    </location>
    <ligand>
        <name>ATP</name>
        <dbReference type="ChEBI" id="CHEBI:30616"/>
    </ligand>
</feature>
<reference evidence="10" key="1">
    <citation type="journal article" date="2019" name="Int. J. Syst. Evol. Microbiol.">
        <title>The Global Catalogue of Microorganisms (GCM) 10K type strain sequencing project: providing services to taxonomists for standard genome sequencing and annotation.</title>
        <authorList>
            <consortium name="The Broad Institute Genomics Platform"/>
            <consortium name="The Broad Institute Genome Sequencing Center for Infectious Disease"/>
            <person name="Wu L."/>
            <person name="Ma J."/>
        </authorList>
    </citation>
    <scope>NUCLEOTIDE SEQUENCE [LARGE SCALE GENOMIC DNA]</scope>
    <source>
        <strain evidence="10">CGMCC 1.12606</strain>
    </source>
</reference>
<evidence type="ECO:0000256" key="5">
    <source>
        <dbReference type="ARBA" id="ARBA00022741"/>
    </source>
</evidence>
<evidence type="ECO:0000256" key="6">
    <source>
        <dbReference type="ARBA" id="ARBA00022840"/>
    </source>
</evidence>
<comment type="subcellular location">
    <subcellularLocation>
        <location evidence="8">Cytoplasm</location>
    </subcellularLocation>
</comment>
<dbReference type="CDD" id="cd00560">
    <property type="entry name" value="PanC"/>
    <property type="match status" value="1"/>
</dbReference>
<dbReference type="RefSeq" id="WP_188370375.1">
    <property type="nucleotide sequence ID" value="NZ_BMFH01000001.1"/>
</dbReference>
<keyword evidence="3 8" id="KW-0436">Ligase</keyword>
<evidence type="ECO:0000256" key="1">
    <source>
        <dbReference type="ARBA" id="ARBA00004990"/>
    </source>
</evidence>
<comment type="miscellaneous">
    <text evidence="8">The reaction proceeds by a bi uni uni bi ping pong mechanism.</text>
</comment>
<keyword evidence="5 8" id="KW-0547">Nucleotide-binding</keyword>
<evidence type="ECO:0000256" key="3">
    <source>
        <dbReference type="ARBA" id="ARBA00022598"/>
    </source>
</evidence>
<comment type="pathway">
    <text evidence="1 8">Cofactor biosynthesis; (R)-pantothenate biosynthesis; (R)-pantothenate from (R)-pantoate and beta-alanine: step 1/1.</text>
</comment>
<dbReference type="PANTHER" id="PTHR21299:SF1">
    <property type="entry name" value="PANTOATE--BETA-ALANINE LIGASE"/>
    <property type="match status" value="1"/>
</dbReference>
<evidence type="ECO:0000313" key="9">
    <source>
        <dbReference type="EMBL" id="GGD51956.1"/>
    </source>
</evidence>